<sequence>MPANISTRLGGSILILVLAFLLLAESPAFAQTVRYELFPEPDVRQAATNRTASAYVVDKKVNQFWICTARYDFSRPDG</sequence>
<dbReference type="Proteomes" id="UP000183208">
    <property type="component" value="Unassembled WGS sequence"/>
</dbReference>
<evidence type="ECO:0000313" key="2">
    <source>
        <dbReference type="Proteomes" id="UP000183208"/>
    </source>
</evidence>
<name>A0A1M7GIH0_9BRAD</name>
<gene>
    <name evidence="1" type="ORF">SAMN05444171_6629</name>
</gene>
<organism evidence="1 2">
    <name type="scientific">Bradyrhizobium lablabi</name>
    <dbReference type="NCBI Taxonomy" id="722472"/>
    <lineage>
        <taxon>Bacteria</taxon>
        <taxon>Pseudomonadati</taxon>
        <taxon>Pseudomonadota</taxon>
        <taxon>Alphaproteobacteria</taxon>
        <taxon>Hyphomicrobiales</taxon>
        <taxon>Nitrobacteraceae</taxon>
        <taxon>Bradyrhizobium</taxon>
    </lineage>
</organism>
<evidence type="ECO:0000313" key="1">
    <source>
        <dbReference type="EMBL" id="SEE20130.1"/>
    </source>
</evidence>
<protein>
    <submittedName>
        <fullName evidence="1">Uncharacterized protein</fullName>
    </submittedName>
</protein>
<accession>A0A1M7GIH0</accession>
<dbReference type="EMBL" id="FNTI01000001">
    <property type="protein sequence ID" value="SEE20130.1"/>
    <property type="molecule type" value="Genomic_DNA"/>
</dbReference>
<dbReference type="AlphaFoldDB" id="A0A1M7GIH0"/>
<reference evidence="1 2" key="1">
    <citation type="submission" date="2016-10" db="EMBL/GenBank/DDBJ databases">
        <authorList>
            <person name="de Groot N.N."/>
        </authorList>
    </citation>
    <scope>NUCLEOTIDE SEQUENCE [LARGE SCALE GENOMIC DNA]</scope>
    <source>
        <strain evidence="1 2">GAS522</strain>
    </source>
</reference>
<proteinExistence type="predicted"/>